<gene>
    <name evidence="4" type="ordered locus">Spiaf_1748</name>
</gene>
<reference evidence="5" key="1">
    <citation type="journal article" date="2013" name="Stand. Genomic Sci.">
        <title>Complete genome sequence of the halophilic bacterium Spirochaeta africana type strain (Z-7692(T)) from the alkaline Lake Magadi in the East African Rift.</title>
        <authorList>
            <person name="Liolos K."/>
            <person name="Abt B."/>
            <person name="Scheuner C."/>
            <person name="Teshima H."/>
            <person name="Held B."/>
            <person name="Lapidus A."/>
            <person name="Nolan M."/>
            <person name="Lucas S."/>
            <person name="Deshpande S."/>
            <person name="Cheng J.F."/>
            <person name="Tapia R."/>
            <person name="Goodwin L.A."/>
            <person name="Pitluck S."/>
            <person name="Pagani I."/>
            <person name="Ivanova N."/>
            <person name="Mavromatis K."/>
            <person name="Mikhailova N."/>
            <person name="Huntemann M."/>
            <person name="Pati A."/>
            <person name="Chen A."/>
            <person name="Palaniappan K."/>
            <person name="Land M."/>
            <person name="Rohde M."/>
            <person name="Tindall B.J."/>
            <person name="Detter J.C."/>
            <person name="Goker M."/>
            <person name="Bristow J."/>
            <person name="Eisen J.A."/>
            <person name="Markowitz V."/>
            <person name="Hugenholtz P."/>
            <person name="Woyke T."/>
            <person name="Klenk H.P."/>
            <person name="Kyrpides N.C."/>
        </authorList>
    </citation>
    <scope>NUCLEOTIDE SEQUENCE</scope>
    <source>
        <strain evidence="5">ATCC 700263 / DSM 8902 / Z-7692</strain>
    </source>
</reference>
<evidence type="ECO:0000256" key="1">
    <source>
        <dbReference type="ARBA" id="ARBA00006484"/>
    </source>
</evidence>
<dbReference type="KEGG" id="sfc:Spiaf_1748"/>
<evidence type="ECO:0000256" key="2">
    <source>
        <dbReference type="ARBA" id="ARBA00023002"/>
    </source>
</evidence>
<dbReference type="PANTHER" id="PTHR44196:SF2">
    <property type="entry name" value="SHORT-CHAIN DEHYDROGENASE-RELATED"/>
    <property type="match status" value="1"/>
</dbReference>
<sequence>MKKLYGKTALVTGASSGMGREYALLLAAAGADLILTARREEALLQLRKELPDVRVTIIPHDLGAAGAADALWQKIVRQQLQVDILINNAGVGAYGGFTAIPENTELAMIQLDIVSLLRLTRLAATVMRQRGWGRILQISSVAAYQPTPDFASYAAAKSFVLNYGIAVNHELRGSGVSCTVFSPGVTRTEFFDTAAIQKLSLFQRVSMMSARRAARIGLTAMLRKRRMVVPGMLNSILVFSTRFVGRGLAAGIARLLMRS</sequence>
<proteinExistence type="inferred from homology"/>
<evidence type="ECO:0000313" key="4">
    <source>
        <dbReference type="EMBL" id="AFG37805.1"/>
    </source>
</evidence>
<name>H9UJW2_SPIAZ</name>
<dbReference type="Gene3D" id="3.40.50.720">
    <property type="entry name" value="NAD(P)-binding Rossmann-like Domain"/>
    <property type="match status" value="1"/>
</dbReference>
<evidence type="ECO:0000256" key="3">
    <source>
        <dbReference type="RuleBase" id="RU000363"/>
    </source>
</evidence>
<dbReference type="Proteomes" id="UP000007383">
    <property type="component" value="Chromosome"/>
</dbReference>
<keyword evidence="5" id="KW-1185">Reference proteome</keyword>
<dbReference type="OrthoDB" id="9808814at2"/>
<dbReference type="PATRIC" id="fig|889378.3.peg.1735"/>
<protein>
    <recommendedName>
        <fullName evidence="6">Short-chain alcohol dehydrogenase</fullName>
    </recommendedName>
</protein>
<dbReference type="InterPro" id="IPR036291">
    <property type="entry name" value="NAD(P)-bd_dom_sf"/>
</dbReference>
<dbReference type="GO" id="GO:0016020">
    <property type="term" value="C:membrane"/>
    <property type="evidence" value="ECO:0007669"/>
    <property type="project" value="TreeGrafter"/>
</dbReference>
<dbReference type="Pfam" id="PF00106">
    <property type="entry name" value="adh_short"/>
    <property type="match status" value="1"/>
</dbReference>
<evidence type="ECO:0000313" key="5">
    <source>
        <dbReference type="Proteomes" id="UP000007383"/>
    </source>
</evidence>
<keyword evidence="2" id="KW-0560">Oxidoreductase</keyword>
<dbReference type="InterPro" id="IPR002347">
    <property type="entry name" value="SDR_fam"/>
</dbReference>
<dbReference type="AlphaFoldDB" id="H9UJW2"/>
<dbReference type="RefSeq" id="WP_014455788.1">
    <property type="nucleotide sequence ID" value="NC_017098.1"/>
</dbReference>
<evidence type="ECO:0008006" key="6">
    <source>
        <dbReference type="Google" id="ProtNLM"/>
    </source>
</evidence>
<dbReference type="EMBL" id="CP003282">
    <property type="protein sequence ID" value="AFG37805.1"/>
    <property type="molecule type" value="Genomic_DNA"/>
</dbReference>
<dbReference type="eggNOG" id="COG0300">
    <property type="taxonomic scope" value="Bacteria"/>
</dbReference>
<accession>H9UJW2</accession>
<comment type="similarity">
    <text evidence="1 3">Belongs to the short-chain dehydrogenases/reductases (SDR) family.</text>
</comment>
<dbReference type="PIRSF" id="PIRSF000126">
    <property type="entry name" value="11-beta-HSD1"/>
    <property type="match status" value="1"/>
</dbReference>
<dbReference type="GO" id="GO:0016491">
    <property type="term" value="F:oxidoreductase activity"/>
    <property type="evidence" value="ECO:0007669"/>
    <property type="project" value="UniProtKB-KW"/>
</dbReference>
<dbReference type="STRING" id="889378.Spiaf_1748"/>
<organism evidence="4 5">
    <name type="scientific">Spirochaeta africana (strain ATCC 700263 / DSM 8902 / Z-7692)</name>
    <dbReference type="NCBI Taxonomy" id="889378"/>
    <lineage>
        <taxon>Bacteria</taxon>
        <taxon>Pseudomonadati</taxon>
        <taxon>Spirochaetota</taxon>
        <taxon>Spirochaetia</taxon>
        <taxon>Spirochaetales</taxon>
        <taxon>Spirochaetaceae</taxon>
        <taxon>Spirochaeta</taxon>
    </lineage>
</organism>
<dbReference type="PRINTS" id="PR00081">
    <property type="entry name" value="GDHRDH"/>
</dbReference>
<dbReference type="HOGENOM" id="CLU_010194_2_1_12"/>
<dbReference type="SUPFAM" id="SSF51735">
    <property type="entry name" value="NAD(P)-binding Rossmann-fold domains"/>
    <property type="match status" value="1"/>
</dbReference>
<dbReference type="CDD" id="cd05233">
    <property type="entry name" value="SDR_c"/>
    <property type="match status" value="1"/>
</dbReference>
<dbReference type="PANTHER" id="PTHR44196">
    <property type="entry name" value="DEHYDROGENASE/REDUCTASE SDR FAMILY MEMBER 7B"/>
    <property type="match status" value="1"/>
</dbReference>
<dbReference type="PRINTS" id="PR00080">
    <property type="entry name" value="SDRFAMILY"/>
</dbReference>